<dbReference type="Gene3D" id="2.40.10.10">
    <property type="entry name" value="Trypsin-like serine proteases"/>
    <property type="match status" value="1"/>
</dbReference>
<evidence type="ECO:0000259" key="8">
    <source>
        <dbReference type="PROSITE" id="PS50240"/>
    </source>
</evidence>
<keyword evidence="3 6" id="KW-0378">Hydrolase</keyword>
<dbReference type="PRINTS" id="PR00722">
    <property type="entry name" value="CHYMOTRYPSIN"/>
</dbReference>
<dbReference type="InParanoid" id="A0A6P7F5F8"/>
<name>A0A6P7F5F8_DIAVI</name>
<dbReference type="GO" id="GO:0006508">
    <property type="term" value="P:proteolysis"/>
    <property type="evidence" value="ECO:0007669"/>
    <property type="project" value="UniProtKB-KW"/>
</dbReference>
<dbReference type="GO" id="GO:0004252">
    <property type="term" value="F:serine-type endopeptidase activity"/>
    <property type="evidence" value="ECO:0007669"/>
    <property type="project" value="InterPro"/>
</dbReference>
<evidence type="ECO:0000256" key="4">
    <source>
        <dbReference type="ARBA" id="ARBA00022825"/>
    </source>
</evidence>
<organism evidence="11">
    <name type="scientific">Diabrotica virgifera virgifera</name>
    <name type="common">western corn rootworm</name>
    <dbReference type="NCBI Taxonomy" id="50390"/>
    <lineage>
        <taxon>Eukaryota</taxon>
        <taxon>Metazoa</taxon>
        <taxon>Ecdysozoa</taxon>
        <taxon>Arthropoda</taxon>
        <taxon>Hexapoda</taxon>
        <taxon>Insecta</taxon>
        <taxon>Pterygota</taxon>
        <taxon>Neoptera</taxon>
        <taxon>Endopterygota</taxon>
        <taxon>Coleoptera</taxon>
        <taxon>Polyphaga</taxon>
        <taxon>Cucujiformia</taxon>
        <taxon>Chrysomeloidea</taxon>
        <taxon>Chrysomelidae</taxon>
        <taxon>Galerucinae</taxon>
        <taxon>Diabroticina</taxon>
        <taxon>Diabroticites</taxon>
        <taxon>Diabrotica</taxon>
    </lineage>
</organism>
<evidence type="ECO:0000256" key="7">
    <source>
        <dbReference type="SAM" id="SignalP"/>
    </source>
</evidence>
<comment type="subcellular location">
    <subcellularLocation>
        <location evidence="1">Secreted</location>
        <location evidence="1">Extracellular space</location>
    </subcellularLocation>
</comment>
<protein>
    <submittedName>
        <fullName evidence="11">Trypsin alpha-3-like</fullName>
    </submittedName>
</protein>
<dbReference type="InterPro" id="IPR009003">
    <property type="entry name" value="Peptidase_S1_PA"/>
</dbReference>
<feature type="signal peptide" evidence="7">
    <location>
        <begin position="1"/>
        <end position="24"/>
    </location>
</feature>
<feature type="chain" id="PRO_5027858630" evidence="7">
    <location>
        <begin position="25"/>
        <end position="253"/>
    </location>
</feature>
<dbReference type="PANTHER" id="PTHR24252:SF7">
    <property type="entry name" value="HYALIN"/>
    <property type="match status" value="1"/>
</dbReference>
<dbReference type="SUPFAM" id="SSF50494">
    <property type="entry name" value="Trypsin-like serine proteases"/>
    <property type="match status" value="1"/>
</dbReference>
<dbReference type="PROSITE" id="PS00135">
    <property type="entry name" value="TRYPSIN_SER"/>
    <property type="match status" value="1"/>
</dbReference>
<dbReference type="InterPro" id="IPR001254">
    <property type="entry name" value="Trypsin_dom"/>
</dbReference>
<dbReference type="SMART" id="SM00020">
    <property type="entry name" value="Tryp_SPc"/>
    <property type="match status" value="1"/>
</dbReference>
<dbReference type="AlphaFoldDB" id="A0A6P7F5F8"/>
<keyword evidence="7" id="KW-0732">Signal</keyword>
<dbReference type="Proteomes" id="UP001652700">
    <property type="component" value="Unplaced"/>
</dbReference>
<dbReference type="FunFam" id="2.40.10.10:FF:000036">
    <property type="entry name" value="Trypsin beta"/>
    <property type="match status" value="1"/>
</dbReference>
<evidence type="ECO:0000313" key="10">
    <source>
        <dbReference type="Proteomes" id="UP001652700"/>
    </source>
</evidence>
<dbReference type="GeneID" id="114326719"/>
<dbReference type="CDD" id="cd00190">
    <property type="entry name" value="Tryp_SPc"/>
    <property type="match status" value="1"/>
</dbReference>
<evidence type="ECO:0000256" key="6">
    <source>
        <dbReference type="RuleBase" id="RU363034"/>
    </source>
</evidence>
<dbReference type="KEGG" id="dvv:114326719"/>
<keyword evidence="10" id="KW-1185">Reference proteome</keyword>
<dbReference type="FunCoup" id="A0A6P7F5F8">
    <property type="interactions" value="58"/>
</dbReference>
<dbReference type="PROSITE" id="PS50240">
    <property type="entry name" value="TRYPSIN_DOM"/>
    <property type="match status" value="1"/>
</dbReference>
<reference evidence="11" key="1">
    <citation type="submission" date="2025-04" db="UniProtKB">
        <authorList>
            <consortium name="RefSeq"/>
        </authorList>
    </citation>
    <scope>IDENTIFICATION</scope>
    <source>
        <tissue evidence="11">Whole insect</tissue>
    </source>
</reference>
<dbReference type="InterPro" id="IPR033116">
    <property type="entry name" value="TRYPSIN_SER"/>
</dbReference>
<evidence type="ECO:0000313" key="11">
    <source>
        <dbReference type="RefSeq" id="XP_028130944.1"/>
    </source>
</evidence>
<keyword evidence="5" id="KW-1015">Disulfide bond</keyword>
<accession>A0A6P7F5F8</accession>
<dbReference type="GO" id="GO:0005576">
    <property type="term" value="C:extracellular region"/>
    <property type="evidence" value="ECO:0007669"/>
    <property type="project" value="UniProtKB-SubCell"/>
</dbReference>
<dbReference type="RefSeq" id="XP_028130944.1">
    <property type="nucleotide sequence ID" value="XM_028275143.1"/>
</dbReference>
<dbReference type="Pfam" id="PF00089">
    <property type="entry name" value="Trypsin"/>
    <property type="match status" value="1"/>
</dbReference>
<feature type="domain" description="Peptidase S1" evidence="8">
    <location>
        <begin position="30"/>
        <end position="249"/>
    </location>
</feature>
<sequence>MGSQQWKIVFLVFIFLAKNSIVGAGNSLRIIGGRKANIEDHPWIVSLRNFNKVFGGCGGSLVNEDTVVTAAHCYGLKYVVAGVSKLYRKEEIYIEIKDFKQHDQYNDEAIDYDIAIVKLAEKVKFSNKIQPIPLPEQDAEVPPGAVVTTAGWGVTEEWKLPDHLLEIDINIVDRHTCQSFFNTTITDRMICAGNIEETKSTCVGDSGGPLVNNGTLVGVVSWGDYWCKEYVAVYTNVGHFSTWIKKMVASNAD</sequence>
<keyword evidence="2 6" id="KW-0645">Protease</keyword>
<reference evidence="9" key="2">
    <citation type="submission" date="2025-05" db="UniProtKB">
        <authorList>
            <consortium name="EnsemblMetazoa"/>
        </authorList>
    </citation>
    <scope>IDENTIFICATION</scope>
</reference>
<dbReference type="PROSITE" id="PS00134">
    <property type="entry name" value="TRYPSIN_HIS"/>
    <property type="match status" value="1"/>
</dbReference>
<evidence type="ECO:0000256" key="2">
    <source>
        <dbReference type="ARBA" id="ARBA00022670"/>
    </source>
</evidence>
<dbReference type="InterPro" id="IPR018114">
    <property type="entry name" value="TRYPSIN_HIS"/>
</dbReference>
<dbReference type="PANTHER" id="PTHR24252">
    <property type="entry name" value="ACROSIN-RELATED"/>
    <property type="match status" value="1"/>
</dbReference>
<dbReference type="OrthoDB" id="6745777at2759"/>
<keyword evidence="4 6" id="KW-0720">Serine protease</keyword>
<gene>
    <name evidence="11" type="primary">LOC114326719</name>
</gene>
<dbReference type="InterPro" id="IPR043504">
    <property type="entry name" value="Peptidase_S1_PA_chymotrypsin"/>
</dbReference>
<evidence type="ECO:0000256" key="5">
    <source>
        <dbReference type="ARBA" id="ARBA00023157"/>
    </source>
</evidence>
<evidence type="ECO:0000256" key="3">
    <source>
        <dbReference type="ARBA" id="ARBA00022801"/>
    </source>
</evidence>
<proteinExistence type="predicted"/>
<evidence type="ECO:0000313" key="9">
    <source>
        <dbReference type="EnsemblMetazoa" id="XP_028130944.1"/>
    </source>
</evidence>
<evidence type="ECO:0000256" key="1">
    <source>
        <dbReference type="ARBA" id="ARBA00004239"/>
    </source>
</evidence>
<dbReference type="InterPro" id="IPR001314">
    <property type="entry name" value="Peptidase_S1A"/>
</dbReference>
<dbReference type="FunFam" id="2.40.10.10:FF:000068">
    <property type="entry name" value="transmembrane protease serine 2"/>
    <property type="match status" value="1"/>
</dbReference>
<dbReference type="EnsemblMetazoa" id="XM_028275143.2">
    <property type="protein sequence ID" value="XP_028130944.1"/>
    <property type="gene ID" value="LOC114326719"/>
</dbReference>